<evidence type="ECO:0000313" key="3">
    <source>
        <dbReference type="Proteomes" id="UP000276776"/>
    </source>
</evidence>
<protein>
    <submittedName>
        <fullName evidence="4">Doublecortin domain-containing protein</fullName>
    </submittedName>
</protein>
<keyword evidence="3" id="KW-1185">Reference proteome</keyword>
<evidence type="ECO:0000313" key="4">
    <source>
        <dbReference type="WBParaSite" id="TCLT_0000508101-mRNA-1"/>
    </source>
</evidence>
<feature type="compositionally biased region" description="Polar residues" evidence="1">
    <location>
        <begin position="13"/>
        <end position="30"/>
    </location>
</feature>
<dbReference type="OMA" id="EFRLYHQ"/>
<feature type="region of interest" description="Disordered" evidence="1">
    <location>
        <begin position="1"/>
        <end position="67"/>
    </location>
</feature>
<evidence type="ECO:0000313" key="2">
    <source>
        <dbReference type="EMBL" id="VDN02273.1"/>
    </source>
</evidence>
<organism evidence="4">
    <name type="scientific">Thelazia callipaeda</name>
    <name type="common">Oriental eyeworm</name>
    <name type="synonym">Parasitic nematode</name>
    <dbReference type="NCBI Taxonomy" id="103827"/>
    <lineage>
        <taxon>Eukaryota</taxon>
        <taxon>Metazoa</taxon>
        <taxon>Ecdysozoa</taxon>
        <taxon>Nematoda</taxon>
        <taxon>Chromadorea</taxon>
        <taxon>Rhabditida</taxon>
        <taxon>Spirurina</taxon>
        <taxon>Spiruromorpha</taxon>
        <taxon>Thelazioidea</taxon>
        <taxon>Thelaziidae</taxon>
        <taxon>Thelazia</taxon>
    </lineage>
</organism>
<dbReference type="Proteomes" id="UP000276776">
    <property type="component" value="Unassembled WGS sequence"/>
</dbReference>
<dbReference type="EMBL" id="UYYF01004319">
    <property type="protein sequence ID" value="VDN02273.1"/>
    <property type="molecule type" value="Genomic_DNA"/>
</dbReference>
<dbReference type="OrthoDB" id="5779495at2759"/>
<reference evidence="4" key="1">
    <citation type="submission" date="2016-04" db="UniProtKB">
        <authorList>
            <consortium name="WormBaseParasite"/>
        </authorList>
    </citation>
    <scope>IDENTIFICATION</scope>
</reference>
<name>A0A158RBN1_THECL</name>
<evidence type="ECO:0000256" key="1">
    <source>
        <dbReference type="SAM" id="MobiDB-lite"/>
    </source>
</evidence>
<dbReference type="WBParaSite" id="TCLT_0000508101-mRNA-1">
    <property type="protein sequence ID" value="TCLT_0000508101-mRNA-1"/>
    <property type="gene ID" value="TCLT_0000508101"/>
</dbReference>
<dbReference type="AlphaFoldDB" id="A0A158RBN1"/>
<gene>
    <name evidence="2" type="ORF">TCLT_LOCUS5070</name>
</gene>
<accession>A0A158RBN1</accession>
<proteinExistence type="predicted"/>
<sequence>MHSRRRKYDTSDESSQVSELSGQQNKSEGLSSKDDNKQSSPKMNSAKCIRGRRSPQNLKIGSRPKVVPPKLSGDTKWRYVGVCTKNEAESYVPHCTEFRLYHQWNSMILTANSLQMDFESIDRLPLTVVYHASTKMYFHWLVRTMGELIENKDKKVKEFVIRSYYIEHGGPCLSTLDALIRSYETHTYSRKGQIDVFHIP</sequence>
<reference evidence="2 3" key="2">
    <citation type="submission" date="2018-11" db="EMBL/GenBank/DDBJ databases">
        <authorList>
            <consortium name="Pathogen Informatics"/>
        </authorList>
    </citation>
    <scope>NUCLEOTIDE SEQUENCE [LARGE SCALE GENOMIC DNA]</scope>
</reference>